<keyword evidence="3" id="KW-1185">Reference proteome</keyword>
<keyword evidence="1" id="KW-1133">Transmembrane helix</keyword>
<name>A0A1Z4NBC0_9CYAN</name>
<organism evidence="2 3">
    <name type="scientific">Tolypothrix tenuis PCC 7101</name>
    <dbReference type="NCBI Taxonomy" id="231146"/>
    <lineage>
        <taxon>Bacteria</taxon>
        <taxon>Bacillati</taxon>
        <taxon>Cyanobacteriota</taxon>
        <taxon>Cyanophyceae</taxon>
        <taxon>Nostocales</taxon>
        <taxon>Tolypothrichaceae</taxon>
        <taxon>Tolypothrix</taxon>
    </lineage>
</organism>
<evidence type="ECO:0000313" key="2">
    <source>
        <dbReference type="EMBL" id="BAZ02996.1"/>
    </source>
</evidence>
<protein>
    <submittedName>
        <fullName evidence="2">Uncharacterized protein</fullName>
    </submittedName>
</protein>
<dbReference type="EMBL" id="AP018249">
    <property type="protein sequence ID" value="BAZ02996.1"/>
    <property type="molecule type" value="Genomic_DNA"/>
</dbReference>
<proteinExistence type="predicted"/>
<accession>A0A1Z4NBC0</accession>
<keyword evidence="1" id="KW-0472">Membrane</keyword>
<geneLocation type="plasmid" evidence="3">
    <name>Plasmid1 dna</name>
</geneLocation>
<gene>
    <name evidence="2" type="ORF">NIES37_70090</name>
</gene>
<reference evidence="2 3" key="1">
    <citation type="submission" date="2017-06" db="EMBL/GenBank/DDBJ databases">
        <title>Genome sequencing of cyanobaciteial culture collection at National Institute for Environmental Studies (NIES).</title>
        <authorList>
            <person name="Hirose Y."/>
            <person name="Shimura Y."/>
            <person name="Fujisawa T."/>
            <person name="Nakamura Y."/>
            <person name="Kawachi M."/>
        </authorList>
    </citation>
    <scope>NUCLEOTIDE SEQUENCE [LARGE SCALE GENOMIC DNA]</scope>
    <source>
        <strain evidence="2 3">NIES-37</strain>
        <plasmid evidence="3">Plasmid1 dna</plasmid>
    </source>
</reference>
<dbReference type="Proteomes" id="UP000218785">
    <property type="component" value="Plasmid plasmid1"/>
</dbReference>
<keyword evidence="2" id="KW-0614">Plasmid</keyword>
<dbReference type="AlphaFoldDB" id="A0A1Z4NBC0"/>
<evidence type="ECO:0000313" key="3">
    <source>
        <dbReference type="Proteomes" id="UP000218785"/>
    </source>
</evidence>
<evidence type="ECO:0000256" key="1">
    <source>
        <dbReference type="SAM" id="Phobius"/>
    </source>
</evidence>
<dbReference type="RefSeq" id="WP_321206718.1">
    <property type="nucleotide sequence ID" value="NZ_CAWNJS010000002.1"/>
</dbReference>
<feature type="transmembrane region" description="Helical" evidence="1">
    <location>
        <begin position="19"/>
        <end position="43"/>
    </location>
</feature>
<keyword evidence="1" id="KW-0812">Transmembrane</keyword>
<sequence>MTLQIKRLQSPLLPEAKNLLAVCFLCLTAFNGLILLLTLFTAFRVNKIADRKTTFAQLVNGETIYVSEQDRNWRYPDVIQKVVSDWTTLTFNWDDKLTGTNQTDQGIQVGRNGRIPTNAWFASLLLEPEFAKASLPKIAALVPSSLFSGQMRSTTIISYLSEPRAVRLGEWEIDMISTRILVDRTTGRDERIPFNRTFTVQAVEIPRSSLGKDAPLVEQKIYEVRSSGLQITKMVEFNSQQRR</sequence>
<dbReference type="KEGG" id="ttq:NIES37_70090"/>